<dbReference type="Proteomes" id="UP001595906">
    <property type="component" value="Unassembled WGS sequence"/>
</dbReference>
<protein>
    <submittedName>
        <fullName evidence="6">CvpA family protein</fullName>
    </submittedName>
</protein>
<evidence type="ECO:0000256" key="5">
    <source>
        <dbReference type="SAM" id="Phobius"/>
    </source>
</evidence>
<dbReference type="InterPro" id="IPR003825">
    <property type="entry name" value="Colicin-V_CvpA"/>
</dbReference>
<keyword evidence="4 5" id="KW-0472">Membrane</keyword>
<evidence type="ECO:0000256" key="3">
    <source>
        <dbReference type="ARBA" id="ARBA00022989"/>
    </source>
</evidence>
<evidence type="ECO:0000256" key="2">
    <source>
        <dbReference type="ARBA" id="ARBA00022692"/>
    </source>
</evidence>
<dbReference type="EMBL" id="JBHSDC010000029">
    <property type="protein sequence ID" value="MFC4233066.1"/>
    <property type="molecule type" value="Genomic_DNA"/>
</dbReference>
<evidence type="ECO:0000313" key="7">
    <source>
        <dbReference type="Proteomes" id="UP001595906"/>
    </source>
</evidence>
<accession>A0ABV8Q2B0</accession>
<evidence type="ECO:0000313" key="6">
    <source>
        <dbReference type="EMBL" id="MFC4233066.1"/>
    </source>
</evidence>
<keyword evidence="2 5" id="KW-0812">Transmembrane</keyword>
<organism evidence="6 7">
    <name type="scientific">Parasediminibacterium paludis</name>
    <dbReference type="NCBI Taxonomy" id="908966"/>
    <lineage>
        <taxon>Bacteria</taxon>
        <taxon>Pseudomonadati</taxon>
        <taxon>Bacteroidota</taxon>
        <taxon>Chitinophagia</taxon>
        <taxon>Chitinophagales</taxon>
        <taxon>Chitinophagaceae</taxon>
        <taxon>Parasediminibacterium</taxon>
    </lineage>
</organism>
<name>A0ABV8Q2B0_9BACT</name>
<reference evidence="7" key="1">
    <citation type="journal article" date="2019" name="Int. J. Syst. Evol. Microbiol.">
        <title>The Global Catalogue of Microorganisms (GCM) 10K type strain sequencing project: providing services to taxonomists for standard genome sequencing and annotation.</title>
        <authorList>
            <consortium name="The Broad Institute Genomics Platform"/>
            <consortium name="The Broad Institute Genome Sequencing Center for Infectious Disease"/>
            <person name="Wu L."/>
            <person name="Ma J."/>
        </authorList>
    </citation>
    <scope>NUCLEOTIDE SEQUENCE [LARGE SCALE GENOMIC DNA]</scope>
    <source>
        <strain evidence="7">CECT 8010</strain>
    </source>
</reference>
<evidence type="ECO:0000256" key="4">
    <source>
        <dbReference type="ARBA" id="ARBA00023136"/>
    </source>
</evidence>
<proteinExistence type="predicted"/>
<dbReference type="PANTHER" id="PTHR37306">
    <property type="entry name" value="COLICIN V PRODUCTION PROTEIN"/>
    <property type="match status" value="1"/>
</dbReference>
<feature type="transmembrane region" description="Helical" evidence="5">
    <location>
        <begin position="102"/>
        <end position="121"/>
    </location>
</feature>
<comment type="caution">
    <text evidence="6">The sequence shown here is derived from an EMBL/GenBank/DDBJ whole genome shotgun (WGS) entry which is preliminary data.</text>
</comment>
<dbReference type="Pfam" id="PF02674">
    <property type="entry name" value="Colicin_V"/>
    <property type="match status" value="1"/>
</dbReference>
<feature type="transmembrane region" description="Helical" evidence="5">
    <location>
        <begin position="30"/>
        <end position="52"/>
    </location>
</feature>
<evidence type="ECO:0000256" key="1">
    <source>
        <dbReference type="ARBA" id="ARBA00004141"/>
    </source>
</evidence>
<gene>
    <name evidence="6" type="ORF">ACFOW1_14285</name>
</gene>
<feature type="transmembrane region" description="Helical" evidence="5">
    <location>
        <begin position="64"/>
        <end position="82"/>
    </location>
</feature>
<comment type="subcellular location">
    <subcellularLocation>
        <location evidence="1">Membrane</location>
        <topology evidence="1">Multi-pass membrane protein</topology>
    </subcellularLocation>
</comment>
<dbReference type="PANTHER" id="PTHR37306:SF1">
    <property type="entry name" value="COLICIN V PRODUCTION PROTEIN"/>
    <property type="match status" value="1"/>
</dbReference>
<dbReference type="RefSeq" id="WP_379015177.1">
    <property type="nucleotide sequence ID" value="NZ_JBHSDC010000029.1"/>
</dbReference>
<sequence>MPIDILFIILMLSAVYKGYSRGFIVSVVSLIAIIVGLAAAVKLSAVIAIWLGKTVNIGSQWLPFLSFIVVMVAVILALRLVANILQKSVELLFMGWANKIGGILFYAIIYTLIYSVVLFYANKLGIIQESTINASKCYAVVQPIGIKVIEGIGYIIPVFKNVFIQLESFFSIVGQKAQV</sequence>
<keyword evidence="3 5" id="KW-1133">Transmembrane helix</keyword>
<keyword evidence="7" id="KW-1185">Reference proteome</keyword>